<protein>
    <submittedName>
        <fullName evidence="1">Uncharacterized protein</fullName>
    </submittedName>
</protein>
<reference evidence="1 2" key="1">
    <citation type="journal article" date="2020" name="BMC Genomics">
        <title>Intraspecific diversification of the crop wild relative Brassica cretica Lam. using demographic model selection.</title>
        <authorList>
            <person name="Kioukis A."/>
            <person name="Michalopoulou V.A."/>
            <person name="Briers L."/>
            <person name="Pirintsos S."/>
            <person name="Studholme D.J."/>
            <person name="Pavlidis P."/>
            <person name="Sarris P.F."/>
        </authorList>
    </citation>
    <scope>NUCLEOTIDE SEQUENCE [LARGE SCALE GENOMIC DNA]</scope>
    <source>
        <strain evidence="2">cv. PFS-1207/04</strain>
    </source>
</reference>
<organism evidence="1 2">
    <name type="scientific">Brassica cretica</name>
    <name type="common">Mustard</name>
    <dbReference type="NCBI Taxonomy" id="69181"/>
    <lineage>
        <taxon>Eukaryota</taxon>
        <taxon>Viridiplantae</taxon>
        <taxon>Streptophyta</taxon>
        <taxon>Embryophyta</taxon>
        <taxon>Tracheophyta</taxon>
        <taxon>Spermatophyta</taxon>
        <taxon>Magnoliopsida</taxon>
        <taxon>eudicotyledons</taxon>
        <taxon>Gunneridae</taxon>
        <taxon>Pentapetalae</taxon>
        <taxon>rosids</taxon>
        <taxon>malvids</taxon>
        <taxon>Brassicales</taxon>
        <taxon>Brassicaceae</taxon>
        <taxon>Brassiceae</taxon>
        <taxon>Brassica</taxon>
    </lineage>
</organism>
<keyword evidence="2" id="KW-1185">Reference proteome</keyword>
<comment type="caution">
    <text evidence="1">The sequence shown here is derived from an EMBL/GenBank/DDBJ whole genome shotgun (WGS) entry which is preliminary data.</text>
</comment>
<proteinExistence type="predicted"/>
<gene>
    <name evidence="1" type="ORF">DY000_02053732</name>
</gene>
<accession>A0ABQ7AC94</accession>
<evidence type="ECO:0000313" key="1">
    <source>
        <dbReference type="EMBL" id="KAF3495323.1"/>
    </source>
</evidence>
<sequence>MEQFEPGAYVTYALHKDGGGSLEELVSVNGDVRSIRLKNGKVASKIGYLRGIAIMFAVCKTDWKTKEHWNVISVDPSHSK</sequence>
<dbReference type="EMBL" id="QGKV02002055">
    <property type="protein sequence ID" value="KAF3495323.1"/>
    <property type="molecule type" value="Genomic_DNA"/>
</dbReference>
<dbReference type="Proteomes" id="UP000266723">
    <property type="component" value="Unassembled WGS sequence"/>
</dbReference>
<evidence type="ECO:0000313" key="2">
    <source>
        <dbReference type="Proteomes" id="UP000266723"/>
    </source>
</evidence>
<name>A0ABQ7AC94_BRACR</name>